<evidence type="ECO:0000313" key="2">
    <source>
        <dbReference type="EMBL" id="GAH62148.1"/>
    </source>
</evidence>
<feature type="non-terminal residue" evidence="2">
    <location>
        <position position="262"/>
    </location>
</feature>
<feature type="compositionally biased region" description="Basic and acidic residues" evidence="1">
    <location>
        <begin position="166"/>
        <end position="192"/>
    </location>
</feature>
<sequence length="262" mass="30684">SEQELSFIGKESGEESKGITVTTSSTTSTDEKDNQEDSKEEEQTSEQEKENQMEMDYNKTGFTDQTLNLKQRLRREFGGFIDQRKNLNERLKREFRGQVEDKEQDIQKDEPEHELSVIGKENKEENKKITATTFSTTSTEQKDNQEDDKESEPTSERNAESQNNNDIKDLEKYSENLNKKTEEEVKLEGEESKDLEDLIDKAIEEFKILKDPKLKELIKKYDGIAYKGAQFTKKFIKFIKSEENDALTKKEKYNLIKRIEEF</sequence>
<dbReference type="AlphaFoldDB" id="X1IX80"/>
<organism evidence="2">
    <name type="scientific">marine sediment metagenome</name>
    <dbReference type="NCBI Taxonomy" id="412755"/>
    <lineage>
        <taxon>unclassified sequences</taxon>
        <taxon>metagenomes</taxon>
        <taxon>ecological metagenomes</taxon>
    </lineage>
</organism>
<protein>
    <submittedName>
        <fullName evidence="2">Uncharacterized protein</fullName>
    </submittedName>
</protein>
<gene>
    <name evidence="2" type="ORF">S03H2_49866</name>
</gene>
<dbReference type="EMBL" id="BARU01031534">
    <property type="protein sequence ID" value="GAH62148.1"/>
    <property type="molecule type" value="Genomic_DNA"/>
</dbReference>
<evidence type="ECO:0000256" key="1">
    <source>
        <dbReference type="SAM" id="MobiDB-lite"/>
    </source>
</evidence>
<feature type="compositionally biased region" description="Basic and acidic residues" evidence="1">
    <location>
        <begin position="80"/>
        <end position="128"/>
    </location>
</feature>
<feature type="region of interest" description="Disordered" evidence="1">
    <location>
        <begin position="1"/>
        <end position="66"/>
    </location>
</feature>
<feature type="compositionally biased region" description="Low complexity" evidence="1">
    <location>
        <begin position="130"/>
        <end position="139"/>
    </location>
</feature>
<proteinExistence type="predicted"/>
<comment type="caution">
    <text evidence="2">The sequence shown here is derived from an EMBL/GenBank/DDBJ whole genome shotgun (WGS) entry which is preliminary data.</text>
</comment>
<accession>X1IX80</accession>
<feature type="region of interest" description="Disordered" evidence="1">
    <location>
        <begin position="80"/>
        <end position="192"/>
    </location>
</feature>
<feature type="non-terminal residue" evidence="2">
    <location>
        <position position="1"/>
    </location>
</feature>
<reference evidence="2" key="1">
    <citation type="journal article" date="2014" name="Front. Microbiol.">
        <title>High frequency of phylogenetically diverse reductive dehalogenase-homologous genes in deep subseafloor sedimentary metagenomes.</title>
        <authorList>
            <person name="Kawai M."/>
            <person name="Futagami T."/>
            <person name="Toyoda A."/>
            <person name="Takaki Y."/>
            <person name="Nishi S."/>
            <person name="Hori S."/>
            <person name="Arai W."/>
            <person name="Tsubouchi T."/>
            <person name="Morono Y."/>
            <person name="Uchiyama I."/>
            <person name="Ito T."/>
            <person name="Fujiyama A."/>
            <person name="Inagaki F."/>
            <person name="Takami H."/>
        </authorList>
    </citation>
    <scope>NUCLEOTIDE SEQUENCE</scope>
    <source>
        <strain evidence="2">Expedition CK06-06</strain>
    </source>
</reference>
<name>X1IX80_9ZZZZ</name>